<dbReference type="GO" id="GO:0009236">
    <property type="term" value="P:cobalamin biosynthetic process"/>
    <property type="evidence" value="ECO:0007669"/>
    <property type="project" value="UniProtKB-UniPathway"/>
</dbReference>
<dbReference type="RefSeq" id="WP_069832098.1">
    <property type="nucleotide sequence ID" value="NZ_MDJD01000054.1"/>
</dbReference>
<gene>
    <name evidence="4" type="ORF">A8C32_08195</name>
</gene>
<evidence type="ECO:0000313" key="5">
    <source>
        <dbReference type="Proteomes" id="UP000095713"/>
    </source>
</evidence>
<dbReference type="AlphaFoldDB" id="A0A1E5SJZ0"/>
<dbReference type="Pfam" id="PF02571">
    <property type="entry name" value="CbiJ"/>
    <property type="match status" value="1"/>
</dbReference>
<dbReference type="OrthoDB" id="9780707at2"/>
<accession>A0A1E5SJZ0</accession>
<keyword evidence="3" id="KW-0560">Oxidoreductase</keyword>
<dbReference type="UniPathway" id="UPA00148"/>
<sequence>MILVFGGTTEGKQVASILDDLQLPYYYSTKTKIDFNGMGKPISGAMDVLDIERFCIENKVSHIINASHPFAEELHKTIANNSLSIPLIRFERFFPEKTNHELVHYVDGFKEAIQLLKNNKYKKLLALSGVQTIQKLTSFWKQNKTWFRILDRESSRAIAQKSGFPSENLLFGYPQSSHEEVLLYKELNPDVILTKESGTNGKLEQKITAAITTNTSIVIINKPLLSKKYICVNNETQLITILKEAILE</sequence>
<reference evidence="4 5" key="1">
    <citation type="submission" date="2016-05" db="EMBL/GenBank/DDBJ databases">
        <title>Draft Genome Sequence of Algibacter sp. Strain SK-16 Isolated from the Surface Water of Aburatsubo Inlet.</title>
        <authorList>
            <person name="Wong S.-K."/>
            <person name="Yoshizawa S."/>
            <person name="Nakajima Y."/>
            <person name="Ogura Y."/>
            <person name="Tetsuya H."/>
            <person name="Hamasaki K."/>
        </authorList>
    </citation>
    <scope>NUCLEOTIDE SEQUENCE [LARGE SCALE GENOMIC DNA]</scope>
    <source>
        <strain evidence="4 5">SK-16</strain>
    </source>
</reference>
<keyword evidence="2" id="KW-0169">Cobalamin biosynthesis</keyword>
<evidence type="ECO:0000256" key="3">
    <source>
        <dbReference type="ARBA" id="ARBA00023002"/>
    </source>
</evidence>
<comment type="pathway">
    <text evidence="1">Cofactor biosynthesis; adenosylcobalamin biosynthesis.</text>
</comment>
<evidence type="ECO:0000256" key="1">
    <source>
        <dbReference type="ARBA" id="ARBA00004953"/>
    </source>
</evidence>
<dbReference type="PANTHER" id="PTHR36925">
    <property type="entry name" value="COBALT-PRECORRIN-6A REDUCTASE"/>
    <property type="match status" value="1"/>
</dbReference>
<protein>
    <recommendedName>
        <fullName evidence="6">Precorrin-6x reductase</fullName>
    </recommendedName>
</protein>
<dbReference type="Proteomes" id="UP000095713">
    <property type="component" value="Unassembled WGS sequence"/>
</dbReference>
<dbReference type="STRING" id="1849968.A8C32_08195"/>
<dbReference type="GO" id="GO:0016994">
    <property type="term" value="F:precorrin-6A reductase activity"/>
    <property type="evidence" value="ECO:0007669"/>
    <property type="project" value="InterPro"/>
</dbReference>
<organism evidence="4 5">
    <name type="scientific">Flavivirga aquatica</name>
    <dbReference type="NCBI Taxonomy" id="1849968"/>
    <lineage>
        <taxon>Bacteria</taxon>
        <taxon>Pseudomonadati</taxon>
        <taxon>Bacteroidota</taxon>
        <taxon>Flavobacteriia</taxon>
        <taxon>Flavobacteriales</taxon>
        <taxon>Flavobacteriaceae</taxon>
        <taxon>Flavivirga</taxon>
    </lineage>
</organism>
<dbReference type="PROSITE" id="PS51014">
    <property type="entry name" value="COBK_CBIJ"/>
    <property type="match status" value="1"/>
</dbReference>
<dbReference type="InterPro" id="IPR003723">
    <property type="entry name" value="Precorrin-6x_reduct"/>
</dbReference>
<comment type="caution">
    <text evidence="4">The sequence shown here is derived from an EMBL/GenBank/DDBJ whole genome shotgun (WGS) entry which is preliminary data.</text>
</comment>
<evidence type="ECO:0008006" key="6">
    <source>
        <dbReference type="Google" id="ProtNLM"/>
    </source>
</evidence>
<evidence type="ECO:0000313" key="4">
    <source>
        <dbReference type="EMBL" id="OEJ99430.1"/>
    </source>
</evidence>
<dbReference type="PANTHER" id="PTHR36925:SF1">
    <property type="entry name" value="COBALT-PRECORRIN-6A REDUCTASE"/>
    <property type="match status" value="1"/>
</dbReference>
<dbReference type="EMBL" id="MDJD01000054">
    <property type="protein sequence ID" value="OEJ99430.1"/>
    <property type="molecule type" value="Genomic_DNA"/>
</dbReference>
<name>A0A1E5SJZ0_9FLAO</name>
<keyword evidence="5" id="KW-1185">Reference proteome</keyword>
<evidence type="ECO:0000256" key="2">
    <source>
        <dbReference type="ARBA" id="ARBA00022573"/>
    </source>
</evidence>
<proteinExistence type="predicted"/>